<sequence length="272" mass="29476">MKKFLVALVALLPMAATASGSTSTTYWWSTQNGVDGVNNGFNDLTINNSDEVVGQPFANIGLNITGWSDHNPANDPTNIQSNKEAYDQTVGQAHIYHWGSSKKVGVVNSDENVNTSGDHAIDNGTSNNSYWADQDMVLLSFTSSVVLKGLQVSWQDLGSDGALNIGAIEVNQSQVADMKSGNKSWSDIFDSTQMLSISDYIDTTQYYSINNPSQRASSMWLVGFYNEGGDNYDAFKLMGVGGSKMVTAVSEPSIFALFAMGLMLIGRRKFRA</sequence>
<keyword evidence="4" id="KW-1185">Reference proteome</keyword>
<keyword evidence="1" id="KW-1133">Transmembrane helix</keyword>
<dbReference type="Proteomes" id="UP000682739">
    <property type="component" value="Chromosome"/>
</dbReference>
<feature type="transmembrane region" description="Helical" evidence="1">
    <location>
        <begin position="245"/>
        <end position="265"/>
    </location>
</feature>
<evidence type="ECO:0008006" key="5">
    <source>
        <dbReference type="Google" id="ProtNLM"/>
    </source>
</evidence>
<organism evidence="3 4">
    <name type="scientific">Psychrosphaera ytuae</name>
    <dbReference type="NCBI Taxonomy" id="2820710"/>
    <lineage>
        <taxon>Bacteria</taxon>
        <taxon>Pseudomonadati</taxon>
        <taxon>Pseudomonadota</taxon>
        <taxon>Gammaproteobacteria</taxon>
        <taxon>Alteromonadales</taxon>
        <taxon>Pseudoalteromonadaceae</taxon>
        <taxon>Psychrosphaera</taxon>
    </lineage>
</organism>
<evidence type="ECO:0000256" key="2">
    <source>
        <dbReference type="SAM" id="SignalP"/>
    </source>
</evidence>
<dbReference type="AlphaFoldDB" id="A0A975DA77"/>
<feature type="chain" id="PRO_5036780931" description="PEP-CTERM protein-sorting domain-containing protein" evidence="2">
    <location>
        <begin position="19"/>
        <end position="272"/>
    </location>
</feature>
<evidence type="ECO:0000313" key="4">
    <source>
        <dbReference type="Proteomes" id="UP000682739"/>
    </source>
</evidence>
<feature type="signal peptide" evidence="2">
    <location>
        <begin position="1"/>
        <end position="18"/>
    </location>
</feature>
<accession>A0A975DA77</accession>
<protein>
    <recommendedName>
        <fullName evidence="5">PEP-CTERM protein-sorting domain-containing protein</fullName>
    </recommendedName>
</protein>
<keyword evidence="1" id="KW-0472">Membrane</keyword>
<name>A0A975DA77_9GAMM</name>
<gene>
    <name evidence="3" type="ORF">J1N51_10510</name>
</gene>
<reference evidence="3" key="1">
    <citation type="submission" date="2021-03" db="EMBL/GenBank/DDBJ databases">
        <title>Description of Psychrosphaera ytuae sp. nov. isolated from deep sea sediment of South China Sea.</title>
        <authorList>
            <person name="Zhang J."/>
            <person name="Xu X.-D."/>
        </authorList>
    </citation>
    <scope>NUCLEOTIDE SEQUENCE</scope>
    <source>
        <strain evidence="3">MTZ26</strain>
    </source>
</reference>
<dbReference type="EMBL" id="CP072110">
    <property type="protein sequence ID" value="QTH63169.1"/>
    <property type="molecule type" value="Genomic_DNA"/>
</dbReference>
<dbReference type="KEGG" id="psym:J1N51_10510"/>
<keyword evidence="1" id="KW-0812">Transmembrane</keyword>
<evidence type="ECO:0000313" key="3">
    <source>
        <dbReference type="EMBL" id="QTH63169.1"/>
    </source>
</evidence>
<proteinExistence type="predicted"/>
<dbReference type="RefSeq" id="WP_208831116.1">
    <property type="nucleotide sequence ID" value="NZ_CP072110.1"/>
</dbReference>
<evidence type="ECO:0000256" key="1">
    <source>
        <dbReference type="SAM" id="Phobius"/>
    </source>
</evidence>
<keyword evidence="2" id="KW-0732">Signal</keyword>